<proteinExistence type="predicted"/>
<protein>
    <recommendedName>
        <fullName evidence="4">FUSC family protein</fullName>
    </recommendedName>
</protein>
<name>A0A286F4X2_9BACT</name>
<accession>A0A286F4X2</accession>
<dbReference type="RefSeq" id="WP_097124118.1">
    <property type="nucleotide sequence ID" value="NZ_OCNH01000001.1"/>
</dbReference>
<dbReference type="OrthoDB" id="887293at2"/>
<evidence type="ECO:0000313" key="2">
    <source>
        <dbReference type="EMBL" id="SOD78280.1"/>
    </source>
</evidence>
<feature type="transmembrane region" description="Helical" evidence="1">
    <location>
        <begin position="49"/>
        <end position="66"/>
    </location>
</feature>
<dbReference type="AlphaFoldDB" id="A0A286F4X2"/>
<evidence type="ECO:0008006" key="4">
    <source>
        <dbReference type="Google" id="ProtNLM"/>
    </source>
</evidence>
<keyword evidence="3" id="KW-1185">Reference proteome</keyword>
<organism evidence="2 3">
    <name type="scientific">Spirosoma fluviale</name>
    <dbReference type="NCBI Taxonomy" id="1597977"/>
    <lineage>
        <taxon>Bacteria</taxon>
        <taxon>Pseudomonadati</taxon>
        <taxon>Bacteroidota</taxon>
        <taxon>Cytophagia</taxon>
        <taxon>Cytophagales</taxon>
        <taxon>Cytophagaceae</taxon>
        <taxon>Spirosoma</taxon>
    </lineage>
</organism>
<evidence type="ECO:0000313" key="3">
    <source>
        <dbReference type="Proteomes" id="UP000219452"/>
    </source>
</evidence>
<evidence type="ECO:0000256" key="1">
    <source>
        <dbReference type="SAM" id="Phobius"/>
    </source>
</evidence>
<dbReference type="Proteomes" id="UP000219452">
    <property type="component" value="Unassembled WGS sequence"/>
</dbReference>
<sequence length="84" mass="9477">MSTDKDYSKMTLDELVAEEKKVQSQKILTAALIGLFIGVAFWSAIDKNFANTGVMLLFAYIISSIYNKKLKKIQAEISRRNTVD</sequence>
<keyword evidence="1" id="KW-1133">Transmembrane helix</keyword>
<gene>
    <name evidence="2" type="ORF">SAMN06269250_0383</name>
</gene>
<keyword evidence="1" id="KW-0812">Transmembrane</keyword>
<feature type="transmembrane region" description="Helical" evidence="1">
    <location>
        <begin position="27"/>
        <end position="43"/>
    </location>
</feature>
<keyword evidence="1" id="KW-0472">Membrane</keyword>
<dbReference type="EMBL" id="OCNH01000001">
    <property type="protein sequence ID" value="SOD78280.1"/>
    <property type="molecule type" value="Genomic_DNA"/>
</dbReference>
<reference evidence="3" key="1">
    <citation type="submission" date="2017-09" db="EMBL/GenBank/DDBJ databases">
        <authorList>
            <person name="Varghese N."/>
            <person name="Submissions S."/>
        </authorList>
    </citation>
    <scope>NUCLEOTIDE SEQUENCE [LARGE SCALE GENOMIC DNA]</scope>
    <source>
        <strain evidence="3">DSM 29961</strain>
    </source>
</reference>